<dbReference type="EMBL" id="JAHLQT010046319">
    <property type="protein sequence ID" value="KAG7153800.1"/>
    <property type="molecule type" value="Genomic_DNA"/>
</dbReference>
<feature type="domain" description="C2H2-type" evidence="12">
    <location>
        <begin position="421"/>
        <end position="448"/>
    </location>
</feature>
<keyword evidence="9" id="KW-0539">Nucleus</keyword>
<dbReference type="OrthoDB" id="6382221at2759"/>
<proteinExistence type="predicted"/>
<evidence type="ECO:0000256" key="8">
    <source>
        <dbReference type="ARBA" id="ARBA00023163"/>
    </source>
</evidence>
<dbReference type="PANTHER" id="PTHR24379">
    <property type="entry name" value="KRAB AND ZINC FINGER DOMAIN-CONTAINING"/>
    <property type="match status" value="1"/>
</dbReference>
<dbReference type="Proteomes" id="UP000747542">
    <property type="component" value="Unassembled WGS sequence"/>
</dbReference>
<comment type="subcellular location">
    <subcellularLocation>
        <location evidence="1">Nucleus</location>
    </subcellularLocation>
</comment>
<evidence type="ECO:0000259" key="11">
    <source>
        <dbReference type="PROSITE" id="PS50097"/>
    </source>
</evidence>
<feature type="domain" description="C2H2-type" evidence="12">
    <location>
        <begin position="449"/>
        <end position="476"/>
    </location>
</feature>
<feature type="domain" description="C2H2-type" evidence="12">
    <location>
        <begin position="534"/>
        <end position="561"/>
    </location>
</feature>
<evidence type="ECO:0000256" key="6">
    <source>
        <dbReference type="ARBA" id="ARBA00023015"/>
    </source>
</evidence>
<evidence type="ECO:0000256" key="10">
    <source>
        <dbReference type="PROSITE-ProRule" id="PRU00042"/>
    </source>
</evidence>
<keyword evidence="14" id="KW-1185">Reference proteome</keyword>
<dbReference type="GO" id="GO:0005634">
    <property type="term" value="C:nucleus"/>
    <property type="evidence" value="ECO:0007669"/>
    <property type="project" value="UniProtKB-SubCell"/>
</dbReference>
<dbReference type="PROSITE" id="PS50157">
    <property type="entry name" value="ZINC_FINGER_C2H2_2"/>
    <property type="match status" value="4"/>
</dbReference>
<dbReference type="FunFam" id="3.30.160.60:FF:000446">
    <property type="entry name" value="Zinc finger protein"/>
    <property type="match status" value="1"/>
</dbReference>
<evidence type="ECO:0000256" key="5">
    <source>
        <dbReference type="ARBA" id="ARBA00022833"/>
    </source>
</evidence>
<keyword evidence="3" id="KW-0677">Repeat</keyword>
<keyword evidence="2" id="KW-0479">Metal-binding</keyword>
<evidence type="ECO:0000256" key="3">
    <source>
        <dbReference type="ARBA" id="ARBA00022737"/>
    </source>
</evidence>
<keyword evidence="7" id="KW-0238">DNA-binding</keyword>
<evidence type="ECO:0000256" key="2">
    <source>
        <dbReference type="ARBA" id="ARBA00022723"/>
    </source>
</evidence>
<feature type="domain" description="C2H2-type" evidence="12">
    <location>
        <begin position="504"/>
        <end position="533"/>
    </location>
</feature>
<evidence type="ECO:0000256" key="1">
    <source>
        <dbReference type="ARBA" id="ARBA00004123"/>
    </source>
</evidence>
<name>A0A8J5MJS8_HOMAM</name>
<evidence type="ECO:0000256" key="7">
    <source>
        <dbReference type="ARBA" id="ARBA00023125"/>
    </source>
</evidence>
<evidence type="ECO:0000313" key="13">
    <source>
        <dbReference type="EMBL" id="KAG7153800.1"/>
    </source>
</evidence>
<keyword evidence="8" id="KW-0804">Transcription</keyword>
<dbReference type="GO" id="GO:0000977">
    <property type="term" value="F:RNA polymerase II transcription regulatory region sequence-specific DNA binding"/>
    <property type="evidence" value="ECO:0007669"/>
    <property type="project" value="TreeGrafter"/>
</dbReference>
<reference evidence="13" key="1">
    <citation type="journal article" date="2021" name="Sci. Adv.">
        <title>The American lobster genome reveals insights on longevity, neural, and immune adaptations.</title>
        <authorList>
            <person name="Polinski J.M."/>
            <person name="Zimin A.V."/>
            <person name="Clark K.F."/>
            <person name="Kohn A.B."/>
            <person name="Sadowski N."/>
            <person name="Timp W."/>
            <person name="Ptitsyn A."/>
            <person name="Khanna P."/>
            <person name="Romanova D.Y."/>
            <person name="Williams P."/>
            <person name="Greenwood S.J."/>
            <person name="Moroz L.L."/>
            <person name="Walt D.R."/>
            <person name="Bodnar A.G."/>
        </authorList>
    </citation>
    <scope>NUCLEOTIDE SEQUENCE</scope>
    <source>
        <strain evidence="13">GMGI-L3</strain>
    </source>
</reference>
<evidence type="ECO:0000313" key="14">
    <source>
        <dbReference type="Proteomes" id="UP000747542"/>
    </source>
</evidence>
<feature type="domain" description="BTB" evidence="11">
    <location>
        <begin position="24"/>
        <end position="111"/>
    </location>
</feature>
<dbReference type="SMART" id="SM00355">
    <property type="entry name" value="ZnF_C2H2"/>
    <property type="match status" value="8"/>
</dbReference>
<dbReference type="InterPro" id="IPR013087">
    <property type="entry name" value="Znf_C2H2_type"/>
</dbReference>
<dbReference type="GO" id="GO:0008270">
    <property type="term" value="F:zinc ion binding"/>
    <property type="evidence" value="ECO:0007669"/>
    <property type="project" value="UniProtKB-KW"/>
</dbReference>
<dbReference type="CDD" id="cd18186">
    <property type="entry name" value="BTB_POZ_ZBTB_KLHL-like"/>
    <property type="match status" value="1"/>
</dbReference>
<gene>
    <name evidence="13" type="ORF">Hamer_G009488</name>
</gene>
<keyword evidence="5" id="KW-0862">Zinc</keyword>
<dbReference type="Pfam" id="PF00096">
    <property type="entry name" value="zf-C2H2"/>
    <property type="match status" value="1"/>
</dbReference>
<dbReference type="FunFam" id="3.30.160.60:FF:000322">
    <property type="entry name" value="GDNF-inducible zinc finger protein 1"/>
    <property type="match status" value="1"/>
</dbReference>
<sequence>MFTLQCDIKITKSLQWLRGKRELCDIVVMGSDGQQTAAHSCVLAAHSTVIASVLQGRLAEQRDWSVLRPLIISIDDVPLKSSSTQQDGTAEANMMEALIGLLYGETISVSSLHLASLNQYAQMLGLSHQICACLEMNKEQNVPVVQLLENDGGDGKSYARKKHRRKPVLTKSFEQREEVGEAKQAEQVNEGSLVIETIPDQISEPLQSKQSGDYPLLDSLGVKVECDNGILELSMLCSDVHDMGASANSNWTSAHCREEHVSYEQPLNSQIQEANVNVSNCENPPSLGAVTDLTTEATVEQPNIKMQVSGHTETESDGNIHSANDCTGDILSLVVNTEEEEGVYCREALSQHQKKQQKHKSMGKGLVCTVCSCSFQRCGDLVKHVQNAQHFTHKCPLCFVQVRELEGQRLHFALHDQELPFFCMYCDLRFRTRAALTMHAPKHSTTKPFVCNECGRGFKWRHALQAHSYTHSPTSRLLCDICGFSSKYISSFKAHLMQHSGRAFPCPHPGCAFTSSRKTHLNDHLATHSKTRVHQCEVCGHSFSHAKNMRRHMRLHAPASNLLTCTVISKLQCNFRTTRPDKLRDHLSKKHNLNRHTVSSDPLAKLLSTSTSPVTNEDGNLAHNSSLDVLQSLDGIKSTSEADFTSIMQESNADMPDLDKIEQKTGKLDSVTSVVVKNKRHFQSSGQVDDSQLRGHTDVPCEQETFSVLVSSPGIVELPDIQTLENEACSSVKQHNVTEIADSFPTGFLVEHDILLDKTNSSDVNESQHLQTENSISALENNLITHSHHKLRLSVNDPVQDEGNLDLVSSSHVDTMSYSDSCNFSRSEDSVVMEVMDPSGDITNSSSQRSGISLMDQDALQKKTDKQEHCMESLNILEFMLDNVPE</sequence>
<comment type="caution">
    <text evidence="13">The sequence shown here is derived from an EMBL/GenBank/DDBJ whole genome shotgun (WGS) entry which is preliminary data.</text>
</comment>
<dbReference type="PANTHER" id="PTHR24379:SF127">
    <property type="entry name" value="BLOODY FINGERS-RELATED"/>
    <property type="match status" value="1"/>
</dbReference>
<accession>A0A8J5MJS8</accession>
<evidence type="ECO:0000259" key="12">
    <source>
        <dbReference type="PROSITE" id="PS50157"/>
    </source>
</evidence>
<organism evidence="13 14">
    <name type="scientific">Homarus americanus</name>
    <name type="common">American lobster</name>
    <dbReference type="NCBI Taxonomy" id="6706"/>
    <lineage>
        <taxon>Eukaryota</taxon>
        <taxon>Metazoa</taxon>
        <taxon>Ecdysozoa</taxon>
        <taxon>Arthropoda</taxon>
        <taxon>Crustacea</taxon>
        <taxon>Multicrustacea</taxon>
        <taxon>Malacostraca</taxon>
        <taxon>Eumalacostraca</taxon>
        <taxon>Eucarida</taxon>
        <taxon>Decapoda</taxon>
        <taxon>Pleocyemata</taxon>
        <taxon>Astacidea</taxon>
        <taxon>Nephropoidea</taxon>
        <taxon>Nephropidae</taxon>
        <taxon>Homarus</taxon>
    </lineage>
</organism>
<dbReference type="GO" id="GO:0000981">
    <property type="term" value="F:DNA-binding transcription factor activity, RNA polymerase II-specific"/>
    <property type="evidence" value="ECO:0007669"/>
    <property type="project" value="TreeGrafter"/>
</dbReference>
<evidence type="ECO:0000256" key="9">
    <source>
        <dbReference type="ARBA" id="ARBA00023242"/>
    </source>
</evidence>
<dbReference type="Pfam" id="PF00651">
    <property type="entry name" value="BTB"/>
    <property type="match status" value="1"/>
</dbReference>
<keyword evidence="6" id="KW-0805">Transcription regulation</keyword>
<protein>
    <submittedName>
        <fullName evidence="13">Zinc finger protein myoneurin-like 1</fullName>
    </submittedName>
</protein>
<keyword evidence="4 10" id="KW-0863">Zinc-finger</keyword>
<dbReference type="PROSITE" id="PS00028">
    <property type="entry name" value="ZINC_FINGER_C2H2_1"/>
    <property type="match status" value="4"/>
</dbReference>
<evidence type="ECO:0000256" key="4">
    <source>
        <dbReference type="ARBA" id="ARBA00022771"/>
    </source>
</evidence>
<dbReference type="PROSITE" id="PS50097">
    <property type="entry name" value="BTB"/>
    <property type="match status" value="1"/>
</dbReference>
<dbReference type="InterPro" id="IPR000210">
    <property type="entry name" value="BTB/POZ_dom"/>
</dbReference>
<dbReference type="AlphaFoldDB" id="A0A8J5MJS8"/>